<dbReference type="AlphaFoldDB" id="A0A934KA61"/>
<keyword evidence="3" id="KW-1185">Reference proteome</keyword>
<protein>
    <submittedName>
        <fullName evidence="2">Cupin domain-containing protein</fullName>
    </submittedName>
</protein>
<gene>
    <name evidence="2" type="ORF">JF922_10425</name>
</gene>
<sequence length="151" mass="16245">MTEDGFEGFVQQPHEGTRIRRREATIRVVVPSGRSAASSAMELEVRPGFQTSLHSHDTVEEILYVLSGRLDFSCGDGTVSVGEGGCVVLPAGLPHRFRNPGPGTARLLMTGAPPSLDLYFAQLAGLEDGDEPAIAEVQRRHGVTIHRPAED</sequence>
<proteinExistence type="predicted"/>
<evidence type="ECO:0000313" key="3">
    <source>
        <dbReference type="Proteomes" id="UP000612893"/>
    </source>
</evidence>
<comment type="caution">
    <text evidence="2">The sequence shown here is derived from an EMBL/GenBank/DDBJ whole genome shotgun (WGS) entry which is preliminary data.</text>
</comment>
<dbReference type="InterPro" id="IPR053146">
    <property type="entry name" value="QDO-like"/>
</dbReference>
<reference evidence="2" key="1">
    <citation type="submission" date="2020-10" db="EMBL/GenBank/DDBJ databases">
        <title>Ca. Dormibacterota MAGs.</title>
        <authorList>
            <person name="Montgomery K."/>
        </authorList>
    </citation>
    <scope>NUCLEOTIDE SEQUENCE [LARGE SCALE GENOMIC DNA]</scope>
    <source>
        <strain evidence="2">SC8812_S17_10</strain>
    </source>
</reference>
<organism evidence="2 3">
    <name type="scientific">Candidatus Nephthysia bennettiae</name>
    <dbReference type="NCBI Taxonomy" id="3127016"/>
    <lineage>
        <taxon>Bacteria</taxon>
        <taxon>Bacillati</taxon>
        <taxon>Candidatus Dormiibacterota</taxon>
        <taxon>Candidatus Dormibacteria</taxon>
        <taxon>Candidatus Dormibacterales</taxon>
        <taxon>Candidatus Dormibacteraceae</taxon>
        <taxon>Candidatus Nephthysia</taxon>
    </lineage>
</organism>
<dbReference type="InterPro" id="IPR011051">
    <property type="entry name" value="RmlC_Cupin_sf"/>
</dbReference>
<dbReference type="Pfam" id="PF07883">
    <property type="entry name" value="Cupin_2"/>
    <property type="match status" value="1"/>
</dbReference>
<dbReference type="CDD" id="cd02209">
    <property type="entry name" value="cupin_XRE_C"/>
    <property type="match status" value="1"/>
</dbReference>
<name>A0A934KA61_9BACT</name>
<dbReference type="Gene3D" id="2.60.120.10">
    <property type="entry name" value="Jelly Rolls"/>
    <property type="match status" value="1"/>
</dbReference>
<accession>A0A934KA61</accession>
<evidence type="ECO:0000313" key="2">
    <source>
        <dbReference type="EMBL" id="MBJ7598485.1"/>
    </source>
</evidence>
<dbReference type="InterPro" id="IPR014710">
    <property type="entry name" value="RmlC-like_jellyroll"/>
</dbReference>
<dbReference type="PANTHER" id="PTHR36440">
    <property type="entry name" value="PUTATIVE (AFU_ORTHOLOGUE AFUA_8G07350)-RELATED"/>
    <property type="match status" value="1"/>
</dbReference>
<dbReference type="RefSeq" id="WP_338201526.1">
    <property type="nucleotide sequence ID" value="NZ_JAEKNR010000113.1"/>
</dbReference>
<dbReference type="PANTHER" id="PTHR36440:SF1">
    <property type="entry name" value="PUTATIVE (AFU_ORTHOLOGUE AFUA_8G07350)-RELATED"/>
    <property type="match status" value="1"/>
</dbReference>
<dbReference type="InterPro" id="IPR013096">
    <property type="entry name" value="Cupin_2"/>
</dbReference>
<evidence type="ECO:0000259" key="1">
    <source>
        <dbReference type="Pfam" id="PF07883"/>
    </source>
</evidence>
<dbReference type="EMBL" id="JAEKNR010000113">
    <property type="protein sequence ID" value="MBJ7598485.1"/>
    <property type="molecule type" value="Genomic_DNA"/>
</dbReference>
<dbReference type="SUPFAM" id="SSF51182">
    <property type="entry name" value="RmlC-like cupins"/>
    <property type="match status" value="1"/>
</dbReference>
<dbReference type="Proteomes" id="UP000612893">
    <property type="component" value="Unassembled WGS sequence"/>
</dbReference>
<feature type="domain" description="Cupin type-2" evidence="1">
    <location>
        <begin position="43"/>
        <end position="110"/>
    </location>
</feature>